<keyword evidence="7" id="KW-0029">Amino-acid transport</keyword>
<keyword evidence="5" id="KW-0997">Cell inner membrane</keyword>
<comment type="subcellular location">
    <subcellularLocation>
        <location evidence="1">Cell inner membrane</location>
        <topology evidence="1">Multi-pass membrane protein</topology>
    </subcellularLocation>
    <subcellularLocation>
        <location evidence="10">Cell membrane</location>
        <topology evidence="10">Multi-pass membrane protein</topology>
    </subcellularLocation>
</comment>
<evidence type="ECO:0000313" key="13">
    <source>
        <dbReference type="EMBL" id="PCM58493.1"/>
    </source>
</evidence>
<dbReference type="InterPro" id="IPR010065">
    <property type="entry name" value="AA_ABC_transptr_permease_3TM"/>
</dbReference>
<keyword evidence="3 10" id="KW-0813">Transport</keyword>
<dbReference type="EMBL" id="JACNQW010000035">
    <property type="protein sequence ID" value="MBC5048942.1"/>
    <property type="molecule type" value="Genomic_DNA"/>
</dbReference>
<evidence type="ECO:0000256" key="2">
    <source>
        <dbReference type="ARBA" id="ARBA00010072"/>
    </source>
</evidence>
<comment type="caution">
    <text evidence="13">The sequence shown here is derived from an EMBL/GenBank/DDBJ whole genome shotgun (WGS) entry which is preliminary data.</text>
</comment>
<dbReference type="Gene3D" id="1.10.3720.10">
    <property type="entry name" value="MetI-like"/>
    <property type="match status" value="1"/>
</dbReference>
<reference evidence="12" key="2">
    <citation type="submission" date="2020-08" db="EMBL/GenBank/DDBJ databases">
        <title>Genomic evolution and epidemiology of Klebsiella pneumoniae from a major hospital in Beijing, China, over a fifteen-year period: dissemination of known and novel high-risk clones.</title>
        <authorList>
            <person name="Palmieri M."/>
        </authorList>
    </citation>
    <scope>NUCLEOTIDE SEQUENCE</scope>
    <source>
        <strain evidence="12">K7050</strain>
    </source>
</reference>
<feature type="transmembrane region" description="Helical" evidence="10">
    <location>
        <begin position="15"/>
        <end position="45"/>
    </location>
</feature>
<dbReference type="RefSeq" id="WP_020325003.1">
    <property type="nucleotide sequence ID" value="NZ_ABFGRI040000001.1"/>
</dbReference>
<reference evidence="13 14" key="1">
    <citation type="submission" date="2017-09" db="EMBL/GenBank/DDBJ databases">
        <title>Mdr eskape-Ghana.</title>
        <authorList>
            <person name="Agyepong N."/>
            <person name="Janice J."/>
            <person name="Samuelsen O."/>
            <person name="Owusu-Ofori A."/>
            <person name="Sundsfjord A."/>
            <person name="Essack S."/>
            <person name="Pedersen T."/>
        </authorList>
    </citation>
    <scope>NUCLEOTIDE SEQUENCE [LARGE SCALE GENOMIC DNA]</scope>
    <source>
        <strain evidence="13 14">46</strain>
    </source>
</reference>
<name>A0A2A5MC37_9ENTR</name>
<dbReference type="Proteomes" id="UP000217648">
    <property type="component" value="Unassembled WGS sequence"/>
</dbReference>
<keyword evidence="8 10" id="KW-1133">Transmembrane helix</keyword>
<sequence length="223" mass="24475">MFDISVVFPYFPQLLIGVLSTLAVSLSAIVTGLILGWLICLGLNSQQRLVRCFCKIYVSFYRGTPLLVQLILIFYALPAVGITLSPLLAAVVALSLNTAAFQGEILRAGFNMLPKGQLEAARDFGFSAAQTLFYIQMPQVLRTMMPALINETIDIIKNSALVSVVAVHELMRVTQTLASTTYRPLEFYTACGLLYFLTSWGLSIAGVRLEKNRSSSAKRVLAK</sequence>
<evidence type="ECO:0000256" key="1">
    <source>
        <dbReference type="ARBA" id="ARBA00004429"/>
    </source>
</evidence>
<dbReference type="GO" id="GO:0043190">
    <property type="term" value="C:ATP-binding cassette (ABC) transporter complex"/>
    <property type="evidence" value="ECO:0007669"/>
    <property type="project" value="InterPro"/>
</dbReference>
<proteinExistence type="inferred from homology"/>
<dbReference type="PANTHER" id="PTHR30614">
    <property type="entry name" value="MEMBRANE COMPONENT OF AMINO ACID ABC TRANSPORTER"/>
    <property type="match status" value="1"/>
</dbReference>
<evidence type="ECO:0000259" key="11">
    <source>
        <dbReference type="PROSITE" id="PS50928"/>
    </source>
</evidence>
<organism evidence="13 14">
    <name type="scientific">Klebsiella quasipneumoniae</name>
    <dbReference type="NCBI Taxonomy" id="1463165"/>
    <lineage>
        <taxon>Bacteria</taxon>
        <taxon>Pseudomonadati</taxon>
        <taxon>Pseudomonadota</taxon>
        <taxon>Gammaproteobacteria</taxon>
        <taxon>Enterobacterales</taxon>
        <taxon>Enterobacteriaceae</taxon>
        <taxon>Klebsiella/Raoultella group</taxon>
        <taxon>Klebsiella</taxon>
        <taxon>Klebsiella pneumoniae complex</taxon>
    </lineage>
</organism>
<evidence type="ECO:0000256" key="5">
    <source>
        <dbReference type="ARBA" id="ARBA00022519"/>
    </source>
</evidence>
<feature type="domain" description="ABC transmembrane type-1" evidence="11">
    <location>
        <begin position="18"/>
        <end position="206"/>
    </location>
</feature>
<evidence type="ECO:0000313" key="14">
    <source>
        <dbReference type="Proteomes" id="UP000217648"/>
    </source>
</evidence>
<dbReference type="PANTHER" id="PTHR30614:SF0">
    <property type="entry name" value="L-CYSTINE TRANSPORT SYSTEM PERMEASE PROTEIN TCYL"/>
    <property type="match status" value="1"/>
</dbReference>
<dbReference type="Pfam" id="PF00528">
    <property type="entry name" value="BPD_transp_1"/>
    <property type="match status" value="1"/>
</dbReference>
<evidence type="ECO:0000256" key="7">
    <source>
        <dbReference type="ARBA" id="ARBA00022970"/>
    </source>
</evidence>
<evidence type="ECO:0000256" key="9">
    <source>
        <dbReference type="ARBA" id="ARBA00023136"/>
    </source>
</evidence>
<evidence type="ECO:0000256" key="6">
    <source>
        <dbReference type="ARBA" id="ARBA00022692"/>
    </source>
</evidence>
<keyword evidence="9 10" id="KW-0472">Membrane</keyword>
<dbReference type="CDD" id="cd06261">
    <property type="entry name" value="TM_PBP2"/>
    <property type="match status" value="1"/>
</dbReference>
<dbReference type="InterPro" id="IPR000515">
    <property type="entry name" value="MetI-like"/>
</dbReference>
<evidence type="ECO:0000313" key="12">
    <source>
        <dbReference type="EMBL" id="MBC5048942.1"/>
    </source>
</evidence>
<dbReference type="InterPro" id="IPR035906">
    <property type="entry name" value="MetI-like_sf"/>
</dbReference>
<evidence type="ECO:0000256" key="10">
    <source>
        <dbReference type="RuleBase" id="RU363032"/>
    </source>
</evidence>
<feature type="transmembrane region" description="Helical" evidence="10">
    <location>
        <begin position="66"/>
        <end position="94"/>
    </location>
</feature>
<dbReference type="Proteomes" id="UP000646540">
    <property type="component" value="Unassembled WGS sequence"/>
</dbReference>
<dbReference type="PROSITE" id="PS50928">
    <property type="entry name" value="ABC_TM1"/>
    <property type="match status" value="1"/>
</dbReference>
<dbReference type="EMBL" id="NXHG01000034">
    <property type="protein sequence ID" value="PCM58493.1"/>
    <property type="molecule type" value="Genomic_DNA"/>
</dbReference>
<protein>
    <submittedName>
        <fullName evidence="13">Amino acid ABC transporter permease</fullName>
    </submittedName>
</protein>
<keyword evidence="6 10" id="KW-0812">Transmembrane</keyword>
<dbReference type="NCBIfam" id="TIGR01726">
    <property type="entry name" value="HEQRo_perm_3TM"/>
    <property type="match status" value="1"/>
</dbReference>
<dbReference type="AlphaFoldDB" id="A0A2A5MC37"/>
<evidence type="ECO:0000256" key="4">
    <source>
        <dbReference type="ARBA" id="ARBA00022475"/>
    </source>
</evidence>
<evidence type="ECO:0000256" key="3">
    <source>
        <dbReference type="ARBA" id="ARBA00022448"/>
    </source>
</evidence>
<gene>
    <name evidence="13" type="ORF">CP911_27160</name>
    <name evidence="12" type="ORF">H8L09_26725</name>
</gene>
<evidence type="ECO:0000256" key="8">
    <source>
        <dbReference type="ARBA" id="ARBA00022989"/>
    </source>
</evidence>
<dbReference type="GO" id="GO:0006865">
    <property type="term" value="P:amino acid transport"/>
    <property type="evidence" value="ECO:0007669"/>
    <property type="project" value="UniProtKB-KW"/>
</dbReference>
<dbReference type="SUPFAM" id="SSF161098">
    <property type="entry name" value="MetI-like"/>
    <property type="match status" value="1"/>
</dbReference>
<keyword evidence="4" id="KW-1003">Cell membrane</keyword>
<accession>A0A2A5MC37</accession>
<feature type="transmembrane region" description="Helical" evidence="10">
    <location>
        <begin position="187"/>
        <end position="209"/>
    </location>
</feature>
<dbReference type="InterPro" id="IPR043429">
    <property type="entry name" value="ArtM/GltK/GlnP/TcyL/YhdX-like"/>
</dbReference>
<comment type="similarity">
    <text evidence="2">Belongs to the binding-protein-dependent transport system permease family. HisMQ subfamily.</text>
</comment>
<dbReference type="GO" id="GO:0022857">
    <property type="term" value="F:transmembrane transporter activity"/>
    <property type="evidence" value="ECO:0007669"/>
    <property type="project" value="InterPro"/>
</dbReference>